<accession>A0ACB6QSM9</accession>
<keyword evidence="2" id="KW-1185">Reference proteome</keyword>
<evidence type="ECO:0000313" key="2">
    <source>
        <dbReference type="Proteomes" id="UP000799755"/>
    </source>
</evidence>
<comment type="caution">
    <text evidence="1">The sequence shown here is derived from an EMBL/GenBank/DDBJ whole genome shotgun (WGS) entry which is preliminary data.</text>
</comment>
<dbReference type="EMBL" id="MU003513">
    <property type="protein sequence ID" value="KAF2469087.1"/>
    <property type="molecule type" value="Genomic_DNA"/>
</dbReference>
<proteinExistence type="predicted"/>
<sequence>MIVSLGSAGHVRAVIAATEVNKFCCSSSFSSVSPNNMPRLNKAKRAARSRAAALRGRVASKPAPTPRQPAPPTPRRRPLPAPASTPRRPPPGALRAQSCLGCIKSALAGRSSGECHDSATGGSRCWRCSSGHSCLPL</sequence>
<dbReference type="Proteomes" id="UP000799755">
    <property type="component" value="Unassembled WGS sequence"/>
</dbReference>
<name>A0ACB6QSM9_9PLEO</name>
<evidence type="ECO:0000313" key="1">
    <source>
        <dbReference type="EMBL" id="KAF2469087.1"/>
    </source>
</evidence>
<protein>
    <submittedName>
        <fullName evidence="1">Uncharacterized protein</fullName>
    </submittedName>
</protein>
<organism evidence="1 2">
    <name type="scientific">Lindgomyces ingoldianus</name>
    <dbReference type="NCBI Taxonomy" id="673940"/>
    <lineage>
        <taxon>Eukaryota</taxon>
        <taxon>Fungi</taxon>
        <taxon>Dikarya</taxon>
        <taxon>Ascomycota</taxon>
        <taxon>Pezizomycotina</taxon>
        <taxon>Dothideomycetes</taxon>
        <taxon>Pleosporomycetidae</taxon>
        <taxon>Pleosporales</taxon>
        <taxon>Lindgomycetaceae</taxon>
        <taxon>Lindgomyces</taxon>
    </lineage>
</organism>
<gene>
    <name evidence="1" type="ORF">BDR25DRAFT_51002</name>
</gene>
<reference evidence="1" key="1">
    <citation type="journal article" date="2020" name="Stud. Mycol.">
        <title>101 Dothideomycetes genomes: a test case for predicting lifestyles and emergence of pathogens.</title>
        <authorList>
            <person name="Haridas S."/>
            <person name="Albert R."/>
            <person name="Binder M."/>
            <person name="Bloem J."/>
            <person name="Labutti K."/>
            <person name="Salamov A."/>
            <person name="Andreopoulos B."/>
            <person name="Baker S."/>
            <person name="Barry K."/>
            <person name="Bills G."/>
            <person name="Bluhm B."/>
            <person name="Cannon C."/>
            <person name="Castanera R."/>
            <person name="Culley D."/>
            <person name="Daum C."/>
            <person name="Ezra D."/>
            <person name="Gonzalez J."/>
            <person name="Henrissat B."/>
            <person name="Kuo A."/>
            <person name="Liang C."/>
            <person name="Lipzen A."/>
            <person name="Lutzoni F."/>
            <person name="Magnuson J."/>
            <person name="Mondo S."/>
            <person name="Nolan M."/>
            <person name="Ohm R."/>
            <person name="Pangilinan J."/>
            <person name="Park H.-J."/>
            <person name="Ramirez L."/>
            <person name="Alfaro M."/>
            <person name="Sun H."/>
            <person name="Tritt A."/>
            <person name="Yoshinaga Y."/>
            <person name="Zwiers L.-H."/>
            <person name="Turgeon B."/>
            <person name="Goodwin S."/>
            <person name="Spatafora J."/>
            <person name="Crous P."/>
            <person name="Grigoriev I."/>
        </authorList>
    </citation>
    <scope>NUCLEOTIDE SEQUENCE</scope>
    <source>
        <strain evidence="1">ATCC 200398</strain>
    </source>
</reference>